<dbReference type="PANTHER" id="PTHR24421:SF10">
    <property type="entry name" value="NITRATE_NITRITE SENSOR PROTEIN NARQ"/>
    <property type="match status" value="1"/>
</dbReference>
<reference evidence="5" key="1">
    <citation type="submission" date="2020-05" db="EMBL/GenBank/DDBJ databases">
        <authorList>
            <person name="Chiriac C."/>
            <person name="Salcher M."/>
            <person name="Ghai R."/>
            <person name="Kavagutti S V."/>
        </authorList>
    </citation>
    <scope>NUCLEOTIDE SEQUENCE</scope>
</reference>
<dbReference type="GO" id="GO:0004673">
    <property type="term" value="F:protein histidine kinase activity"/>
    <property type="evidence" value="ECO:0007669"/>
    <property type="project" value="UniProtKB-EC"/>
</dbReference>
<sequence length="126" mass="13683">MEKVRRETLSLRSSAPDLTELAKQVCGPRLGQVELQVEVVESVFPIVLELLRNAVRHSGASLINLKTFSSDALTVIEISDNGNGSVELKDDRFGLIGVREIVSELSGQIEFISLAPGLLIRVSIPS</sequence>
<dbReference type="InterPro" id="IPR050482">
    <property type="entry name" value="Sensor_HK_TwoCompSys"/>
</dbReference>
<organism evidence="5">
    <name type="scientific">freshwater metagenome</name>
    <dbReference type="NCBI Taxonomy" id="449393"/>
    <lineage>
        <taxon>unclassified sequences</taxon>
        <taxon>metagenomes</taxon>
        <taxon>ecological metagenomes</taxon>
    </lineage>
</organism>
<dbReference type="EC" id="2.7.13.3" evidence="2"/>
<evidence type="ECO:0000313" key="5">
    <source>
        <dbReference type="EMBL" id="CAB4607690.1"/>
    </source>
</evidence>
<dbReference type="GO" id="GO:0000160">
    <property type="term" value="P:phosphorelay signal transduction system"/>
    <property type="evidence" value="ECO:0007669"/>
    <property type="project" value="UniProtKB-KW"/>
</dbReference>
<keyword evidence="4" id="KW-0418">Kinase</keyword>
<proteinExistence type="predicted"/>
<gene>
    <name evidence="5" type="ORF">UFOPK1852_00499</name>
</gene>
<dbReference type="AlphaFoldDB" id="A0A6J6H4V2"/>
<evidence type="ECO:0000256" key="2">
    <source>
        <dbReference type="ARBA" id="ARBA00012438"/>
    </source>
</evidence>
<name>A0A6J6H4V2_9ZZZZ</name>
<evidence type="ECO:0000256" key="4">
    <source>
        <dbReference type="ARBA" id="ARBA00022777"/>
    </source>
</evidence>
<dbReference type="PANTHER" id="PTHR24421">
    <property type="entry name" value="NITRATE/NITRITE SENSOR PROTEIN NARX-RELATED"/>
    <property type="match status" value="1"/>
</dbReference>
<evidence type="ECO:0000256" key="1">
    <source>
        <dbReference type="ARBA" id="ARBA00000085"/>
    </source>
</evidence>
<comment type="catalytic activity">
    <reaction evidence="1">
        <text>ATP + protein L-histidine = ADP + protein N-phospho-L-histidine.</text>
        <dbReference type="EC" id="2.7.13.3"/>
    </reaction>
</comment>
<dbReference type="SUPFAM" id="SSF55874">
    <property type="entry name" value="ATPase domain of HSP90 chaperone/DNA topoisomerase II/histidine kinase"/>
    <property type="match status" value="1"/>
</dbReference>
<dbReference type="EMBL" id="CAEZUS010000058">
    <property type="protein sequence ID" value="CAB4607690.1"/>
    <property type="molecule type" value="Genomic_DNA"/>
</dbReference>
<accession>A0A6J6H4V2</accession>
<keyword evidence="3" id="KW-0808">Transferase</keyword>
<dbReference type="Gene3D" id="3.30.565.10">
    <property type="entry name" value="Histidine kinase-like ATPase, C-terminal domain"/>
    <property type="match status" value="1"/>
</dbReference>
<dbReference type="InterPro" id="IPR036890">
    <property type="entry name" value="HATPase_C_sf"/>
</dbReference>
<protein>
    <recommendedName>
        <fullName evidence="2">histidine kinase</fullName>
        <ecNumber evidence="2">2.7.13.3</ecNumber>
    </recommendedName>
</protein>
<evidence type="ECO:0000256" key="3">
    <source>
        <dbReference type="ARBA" id="ARBA00022679"/>
    </source>
</evidence>